<comment type="caution">
    <text evidence="2">The sequence shown here is derived from an EMBL/GenBank/DDBJ whole genome shotgun (WGS) entry which is preliminary data.</text>
</comment>
<protein>
    <submittedName>
        <fullName evidence="2">DUF6265 family protein</fullName>
    </submittedName>
</protein>
<reference evidence="2 3" key="1">
    <citation type="submission" date="2022-05" db="EMBL/GenBank/DDBJ databases">
        <authorList>
            <person name="Jo J.-H."/>
            <person name="Im W.-T."/>
        </authorList>
    </citation>
    <scope>NUCLEOTIDE SEQUENCE [LARGE SCALE GENOMIC DNA]</scope>
    <source>
        <strain evidence="2 3">NSE70-1</strain>
    </source>
</reference>
<gene>
    <name evidence="2" type="ORF">LZ496_02760</name>
</gene>
<proteinExistence type="predicted"/>
<dbReference type="Proteomes" id="UP001203410">
    <property type="component" value="Unassembled WGS sequence"/>
</dbReference>
<name>A0ABT0RRS1_9SPHN</name>
<organism evidence="2 3">
    <name type="scientific">Sphingomonas caseinilyticus</name>
    <dbReference type="NCBI Taxonomy" id="2908205"/>
    <lineage>
        <taxon>Bacteria</taxon>
        <taxon>Pseudomonadati</taxon>
        <taxon>Pseudomonadota</taxon>
        <taxon>Alphaproteobacteria</taxon>
        <taxon>Sphingomonadales</taxon>
        <taxon>Sphingomonadaceae</taxon>
        <taxon>Sphingomonas</taxon>
    </lineage>
</organism>
<sequence length="145" mass="15914">MIALLMLFHATTTPQAMPAFLSGCWEQRSDDGRWTEECWTSARGGLMIGSGRDGKGDKVGHWEWMRIERGADGLLTFYGSPKGATAVGFKAIEADAKSITFANPGHDYPQRVRYVVTDTGLDAEVSLADGSKPNRWSYRRPASGQ</sequence>
<dbReference type="Pfam" id="PF19780">
    <property type="entry name" value="DUF6265"/>
    <property type="match status" value="1"/>
</dbReference>
<evidence type="ECO:0000313" key="3">
    <source>
        <dbReference type="Proteomes" id="UP001203410"/>
    </source>
</evidence>
<keyword evidence="3" id="KW-1185">Reference proteome</keyword>
<evidence type="ECO:0000259" key="1">
    <source>
        <dbReference type="Pfam" id="PF19780"/>
    </source>
</evidence>
<dbReference type="InterPro" id="IPR046232">
    <property type="entry name" value="DUF6265"/>
</dbReference>
<dbReference type="RefSeq" id="WP_249903061.1">
    <property type="nucleotide sequence ID" value="NZ_JAMGBA010000001.1"/>
</dbReference>
<accession>A0ABT0RRS1</accession>
<evidence type="ECO:0000313" key="2">
    <source>
        <dbReference type="EMBL" id="MCL6697704.1"/>
    </source>
</evidence>
<dbReference type="EMBL" id="JAMGBA010000001">
    <property type="protein sequence ID" value="MCL6697704.1"/>
    <property type="molecule type" value="Genomic_DNA"/>
</dbReference>
<feature type="domain" description="DUF6265" evidence="1">
    <location>
        <begin position="19"/>
        <end position="125"/>
    </location>
</feature>